<evidence type="ECO:0000313" key="2">
    <source>
        <dbReference type="Proteomes" id="UP000499080"/>
    </source>
</evidence>
<dbReference type="OrthoDB" id="5986643at2759"/>
<dbReference type="GO" id="GO:0003676">
    <property type="term" value="F:nucleic acid binding"/>
    <property type="evidence" value="ECO:0007669"/>
    <property type="project" value="InterPro"/>
</dbReference>
<dbReference type="EMBL" id="BGPR01000256">
    <property type="protein sequence ID" value="GBM08393.1"/>
    <property type="molecule type" value="Genomic_DNA"/>
</dbReference>
<dbReference type="AlphaFoldDB" id="A0A4Y2CVJ2"/>
<dbReference type="Gene3D" id="3.30.420.10">
    <property type="entry name" value="Ribonuclease H-like superfamily/Ribonuclease H"/>
    <property type="match status" value="1"/>
</dbReference>
<dbReference type="Proteomes" id="UP000499080">
    <property type="component" value="Unassembled WGS sequence"/>
</dbReference>
<name>A0A4Y2CVJ2_ARAVE</name>
<evidence type="ECO:0000313" key="1">
    <source>
        <dbReference type="EMBL" id="GBM08393.1"/>
    </source>
</evidence>
<dbReference type="PANTHER" id="PTHR47331">
    <property type="entry name" value="PHD-TYPE DOMAIN-CONTAINING PROTEIN"/>
    <property type="match status" value="1"/>
</dbReference>
<reference evidence="1 2" key="1">
    <citation type="journal article" date="2019" name="Sci. Rep.">
        <title>Orb-weaving spider Araneus ventricosus genome elucidates the spidroin gene catalogue.</title>
        <authorList>
            <person name="Kono N."/>
            <person name="Nakamura H."/>
            <person name="Ohtoshi R."/>
            <person name="Moran D.A.P."/>
            <person name="Shinohara A."/>
            <person name="Yoshida Y."/>
            <person name="Fujiwara M."/>
            <person name="Mori M."/>
            <person name="Tomita M."/>
            <person name="Arakawa K."/>
        </authorList>
    </citation>
    <scope>NUCLEOTIDE SEQUENCE [LARGE SCALE GENOMIC DNA]</scope>
</reference>
<protein>
    <submittedName>
        <fullName evidence="1">Uncharacterized protein</fullName>
    </submittedName>
</protein>
<keyword evidence="2" id="KW-1185">Reference proteome</keyword>
<sequence>MFANEGVIWRKNILFAQHFGGLCEAKVKSMKYHLKRVIGSQILTQEDFSTVLEEIESVLNSQPLVATSDDPDDFSMITPGHFLVGEQLWGILQSFWKS</sequence>
<accession>A0A4Y2CVJ2</accession>
<dbReference type="InterPro" id="IPR036397">
    <property type="entry name" value="RNaseH_sf"/>
</dbReference>
<proteinExistence type="predicted"/>
<comment type="caution">
    <text evidence="1">The sequence shown here is derived from an EMBL/GenBank/DDBJ whole genome shotgun (WGS) entry which is preliminary data.</text>
</comment>
<gene>
    <name evidence="1" type="ORF">AVEN_108387_1</name>
</gene>
<organism evidence="1 2">
    <name type="scientific">Araneus ventricosus</name>
    <name type="common">Orbweaver spider</name>
    <name type="synonym">Epeira ventricosa</name>
    <dbReference type="NCBI Taxonomy" id="182803"/>
    <lineage>
        <taxon>Eukaryota</taxon>
        <taxon>Metazoa</taxon>
        <taxon>Ecdysozoa</taxon>
        <taxon>Arthropoda</taxon>
        <taxon>Chelicerata</taxon>
        <taxon>Arachnida</taxon>
        <taxon>Araneae</taxon>
        <taxon>Araneomorphae</taxon>
        <taxon>Entelegynae</taxon>
        <taxon>Araneoidea</taxon>
        <taxon>Araneidae</taxon>
        <taxon>Araneus</taxon>
    </lineage>
</organism>